<dbReference type="KEGG" id="cxe:FOB82_08285"/>
<feature type="region of interest" description="Disordered" evidence="1">
    <location>
        <begin position="1"/>
        <end position="81"/>
    </location>
</feature>
<protein>
    <submittedName>
        <fullName evidence="2">Hydrolase</fullName>
    </submittedName>
</protein>
<proteinExistence type="predicted"/>
<dbReference type="InterPro" id="IPR018766">
    <property type="entry name" value="Zinicin_2"/>
</dbReference>
<dbReference type="Proteomes" id="UP000426857">
    <property type="component" value="Chromosome"/>
</dbReference>
<dbReference type="GO" id="GO:0016787">
    <property type="term" value="F:hydrolase activity"/>
    <property type="evidence" value="ECO:0007669"/>
    <property type="project" value="UniProtKB-KW"/>
</dbReference>
<dbReference type="NCBIfam" id="TIGR03624">
    <property type="entry name" value="putative hydrolase"/>
    <property type="match status" value="1"/>
</dbReference>
<dbReference type="AlphaFoldDB" id="A0A6B8TDK5"/>
<dbReference type="RefSeq" id="WP_155869471.1">
    <property type="nucleotide sequence ID" value="NZ_CP046322.1"/>
</dbReference>
<dbReference type="SUPFAM" id="SSF55486">
    <property type="entry name" value="Metalloproteases ('zincins'), catalytic domain"/>
    <property type="match status" value="1"/>
</dbReference>
<dbReference type="PANTHER" id="PTHR39420">
    <property type="match status" value="1"/>
</dbReference>
<dbReference type="Pfam" id="PF10103">
    <property type="entry name" value="Zincin_2"/>
    <property type="match status" value="1"/>
</dbReference>
<evidence type="ECO:0000313" key="3">
    <source>
        <dbReference type="Proteomes" id="UP000426857"/>
    </source>
</evidence>
<feature type="compositionally biased region" description="Gly residues" evidence="1">
    <location>
        <begin position="46"/>
        <end position="77"/>
    </location>
</feature>
<accession>A0A6B8TDK5</accession>
<dbReference type="PANTHER" id="PTHR39420:SF2">
    <property type="entry name" value="HYDROLASE"/>
    <property type="match status" value="1"/>
</dbReference>
<evidence type="ECO:0000313" key="2">
    <source>
        <dbReference type="EMBL" id="QGS34957.1"/>
    </source>
</evidence>
<organism evidence="2 3">
    <name type="scientific">Corynebacterium xerosis</name>
    <dbReference type="NCBI Taxonomy" id="1725"/>
    <lineage>
        <taxon>Bacteria</taxon>
        <taxon>Bacillati</taxon>
        <taxon>Actinomycetota</taxon>
        <taxon>Actinomycetes</taxon>
        <taxon>Mycobacteriales</taxon>
        <taxon>Corynebacteriaceae</taxon>
        <taxon>Corynebacterium</taxon>
    </lineage>
</organism>
<dbReference type="EMBL" id="CP046322">
    <property type="protein sequence ID" value="QGS34957.1"/>
    <property type="molecule type" value="Genomic_DNA"/>
</dbReference>
<keyword evidence="2" id="KW-0378">Hydrolase</keyword>
<feature type="compositionally biased region" description="Gly residues" evidence="1">
    <location>
        <begin position="24"/>
        <end position="35"/>
    </location>
</feature>
<dbReference type="InterPro" id="IPR042271">
    <property type="entry name" value="Zinicin_2_N"/>
</dbReference>
<evidence type="ECO:0000256" key="1">
    <source>
        <dbReference type="SAM" id="MobiDB-lite"/>
    </source>
</evidence>
<feature type="compositionally biased region" description="Low complexity" evidence="1">
    <location>
        <begin position="36"/>
        <end position="45"/>
    </location>
</feature>
<sequence length="491" mass="52513">MTGQGFGFTPDDDDDRDKGDDKGGQGGSGGSGGQNPFGDFGFFGFPLGGFGMPGQPGQGGQGGQGGAGGPGGPGGLGDFLNQLGEMMSGMGQQMDAAGRAPVDHSVTERIARQRIGQVAPVRDSEREALSDALRLAELWLDEATTLPAGANRAEGWNSLQWLEHTLPTWKRIVDPVAEQMAEASVAGMPEQAREMMGPMLGMMSRMNSMNFGVQLGGALADLAKNALTASDLGLPLHTTGAAALLPTHLTAMAEELELPARELYVYAAARDAAHQRLYDRVPWLAERMISSVEEYASGLVMDYSGVEEAARGLDLESMQDPAKLQEAMSAMQNMDLSPKITSANQHARTRLETLLALVEGWVDVVVEDALGERLPGAVQLDEAWRRRRVTGGAEQALEKATGIDLGAPKVREAADLWRRLTTAVGVERRDGVWDHPDFLPVAEDLDNSAEFIDGVLGGDASDDFDPIAALEDQLRKEAEEGDEREKRDDED</sequence>
<reference evidence="2 3" key="1">
    <citation type="submission" date="2019-11" db="EMBL/GenBank/DDBJ databases">
        <title>FDA dAtabase for Regulatory Grade micrObial Sequences (FDA-ARGOS): Supporting development and validation of Infectious Disease Dx tests.</title>
        <authorList>
            <person name="Kerrigan L."/>
            <person name="Long C."/>
            <person name="Tallon L."/>
            <person name="Sadzewicz L."/>
            <person name="Vavikolanu K."/>
            <person name="Mehta A."/>
            <person name="Aluvathingal J."/>
            <person name="Nadendla S."/>
            <person name="Yan Y."/>
            <person name="Sichtig H."/>
        </authorList>
    </citation>
    <scope>NUCLEOTIDE SEQUENCE [LARGE SCALE GENOMIC DNA]</scope>
    <source>
        <strain evidence="2 3">FDAARGOS_674</strain>
    </source>
</reference>
<dbReference type="Gene3D" id="1.20.150.30">
    <property type="entry name" value="Zincin-like metallopeptidase, N-terminal domain"/>
    <property type="match status" value="1"/>
</dbReference>
<gene>
    <name evidence="2" type="ORF">FOB82_08285</name>
</gene>
<name>A0A6B8TDK5_9CORY</name>